<keyword evidence="11 13" id="KW-0443">Lipid metabolism</keyword>
<evidence type="ECO:0000256" key="12">
    <source>
        <dbReference type="ARBA" id="ARBA00029757"/>
    </source>
</evidence>
<name>A0ABT9HYF6_9GAMM</name>
<dbReference type="RefSeq" id="WP_305975382.1">
    <property type="nucleotide sequence ID" value="NZ_JAPJDZ010000019.1"/>
</dbReference>
<evidence type="ECO:0000256" key="14">
    <source>
        <dbReference type="SAM" id="Phobius"/>
    </source>
</evidence>
<dbReference type="PANTHER" id="PTHR42724:SF1">
    <property type="entry name" value="TETRAACYLDISACCHARIDE 4'-KINASE, MITOCHONDRIAL-RELATED"/>
    <property type="match status" value="1"/>
</dbReference>
<evidence type="ECO:0000313" key="15">
    <source>
        <dbReference type="EMBL" id="MDP5136146.1"/>
    </source>
</evidence>
<sequence length="329" mass="36180">MSQGSRWLEQLWYEKDRPYWYLLPLAWLYAALTGIRRGLFRIGLMKQYRHAVPVIVVGNISIGGTGKTPFTLKLCHLLRQQGWRPGIVSRGYGADIRQPTLVNVNSQAGQVGDEPLLLARRSGAPVVVCPDRVAAVQYLLQHTQCDIVISDDGLQHYRLARDVEIVLIDGSRGFGNGQLLPAGPLREGIWRLKLVDLVVANTQLDVLADGLMQLTPAAPVALVGDACLAQGTEVTLVAGIGNPARFERTVLEAGFNISATRFFSDHHQFTEADLADIPGPLLMTEKDAVKCRNFAKPNWFSLGVDAKLDSALTTKLHLILTKLRSRNGT</sequence>
<keyword evidence="14" id="KW-0812">Transmembrane</keyword>
<evidence type="ECO:0000256" key="11">
    <source>
        <dbReference type="ARBA" id="ARBA00023098"/>
    </source>
</evidence>
<keyword evidence="7 13" id="KW-0808">Transferase</keyword>
<evidence type="ECO:0000256" key="4">
    <source>
        <dbReference type="ARBA" id="ARBA00016436"/>
    </source>
</evidence>
<dbReference type="HAMAP" id="MF_00409">
    <property type="entry name" value="LpxK"/>
    <property type="match status" value="1"/>
</dbReference>
<reference evidence="15 16" key="1">
    <citation type="submission" date="2022-11" db="EMBL/GenBank/DDBJ databases">
        <title>Viruses from the air-sea interface of a natural surface slick.</title>
        <authorList>
            <person name="Rahlff J."/>
            <person name="Holmfeldt K."/>
        </authorList>
    </citation>
    <scope>NUCLEOTIDE SEQUENCE [LARGE SCALE GENOMIC DNA]</scope>
    <source>
        <strain evidence="15 16">SMS4</strain>
    </source>
</reference>
<comment type="caution">
    <text evidence="15">The sequence shown here is derived from an EMBL/GenBank/DDBJ whole genome shotgun (WGS) entry which is preliminary data.</text>
</comment>
<keyword evidence="5 13" id="KW-0444">Lipid biosynthesis</keyword>
<comment type="function">
    <text evidence="1 13">Transfers the gamma-phosphate of ATP to the 4'-position of a tetraacyldisaccharide 1-phosphate intermediate (termed DS-1-P) to form tetraacyldisaccharide 1,4'-bis-phosphate (lipid IVA).</text>
</comment>
<dbReference type="GO" id="GO:0009029">
    <property type="term" value="F:lipid-A 4'-kinase activity"/>
    <property type="evidence" value="ECO:0007669"/>
    <property type="project" value="UniProtKB-EC"/>
</dbReference>
<evidence type="ECO:0000313" key="16">
    <source>
        <dbReference type="Proteomes" id="UP001231109"/>
    </source>
</evidence>
<protein>
    <recommendedName>
        <fullName evidence="4 13">Tetraacyldisaccharide 4'-kinase</fullName>
        <ecNumber evidence="3 13">2.7.1.130</ecNumber>
    </recommendedName>
    <alternativeName>
        <fullName evidence="12 13">Lipid A 4'-kinase</fullName>
    </alternativeName>
</protein>
<dbReference type="InterPro" id="IPR027417">
    <property type="entry name" value="P-loop_NTPase"/>
</dbReference>
<feature type="transmembrane region" description="Helical" evidence="14">
    <location>
        <begin position="20"/>
        <end position="39"/>
    </location>
</feature>
<evidence type="ECO:0000256" key="10">
    <source>
        <dbReference type="ARBA" id="ARBA00022840"/>
    </source>
</evidence>
<keyword evidence="6 13" id="KW-0441">Lipid A biosynthesis</keyword>
<evidence type="ECO:0000256" key="6">
    <source>
        <dbReference type="ARBA" id="ARBA00022556"/>
    </source>
</evidence>
<evidence type="ECO:0000256" key="9">
    <source>
        <dbReference type="ARBA" id="ARBA00022777"/>
    </source>
</evidence>
<dbReference type="EMBL" id="JAPJDZ010000019">
    <property type="protein sequence ID" value="MDP5136146.1"/>
    <property type="molecule type" value="Genomic_DNA"/>
</dbReference>
<evidence type="ECO:0000256" key="5">
    <source>
        <dbReference type="ARBA" id="ARBA00022516"/>
    </source>
</evidence>
<evidence type="ECO:0000256" key="8">
    <source>
        <dbReference type="ARBA" id="ARBA00022741"/>
    </source>
</evidence>
<accession>A0ABT9HYF6</accession>
<comment type="pathway">
    <text evidence="2 13">Glycolipid biosynthesis; lipid IV(A) biosynthesis; lipid IV(A) from (3R)-3-hydroxytetradecanoyl-[acyl-carrier-protein] and UDP-N-acetyl-alpha-D-glucosamine: step 6/6.</text>
</comment>
<feature type="binding site" evidence="13">
    <location>
        <begin position="61"/>
        <end position="68"/>
    </location>
    <ligand>
        <name>ATP</name>
        <dbReference type="ChEBI" id="CHEBI:30616"/>
    </ligand>
</feature>
<dbReference type="InterPro" id="IPR003758">
    <property type="entry name" value="LpxK"/>
</dbReference>
<proteinExistence type="inferred from homology"/>
<dbReference type="SUPFAM" id="SSF52540">
    <property type="entry name" value="P-loop containing nucleoside triphosphate hydrolases"/>
    <property type="match status" value="1"/>
</dbReference>
<dbReference type="PANTHER" id="PTHR42724">
    <property type="entry name" value="TETRAACYLDISACCHARIDE 4'-KINASE"/>
    <property type="match status" value="1"/>
</dbReference>
<keyword evidence="8 13" id="KW-0547">Nucleotide-binding</keyword>
<dbReference type="Proteomes" id="UP001231109">
    <property type="component" value="Unassembled WGS sequence"/>
</dbReference>
<keyword evidence="10 13" id="KW-0067">ATP-binding</keyword>
<evidence type="ECO:0000256" key="1">
    <source>
        <dbReference type="ARBA" id="ARBA00002274"/>
    </source>
</evidence>
<comment type="similarity">
    <text evidence="13">Belongs to the LpxK family.</text>
</comment>
<keyword evidence="14" id="KW-1133">Transmembrane helix</keyword>
<keyword evidence="14" id="KW-0472">Membrane</keyword>
<evidence type="ECO:0000256" key="3">
    <source>
        <dbReference type="ARBA" id="ARBA00012071"/>
    </source>
</evidence>
<evidence type="ECO:0000256" key="13">
    <source>
        <dbReference type="HAMAP-Rule" id="MF_00409"/>
    </source>
</evidence>
<keyword evidence="16" id="KW-1185">Reference proteome</keyword>
<evidence type="ECO:0000256" key="7">
    <source>
        <dbReference type="ARBA" id="ARBA00022679"/>
    </source>
</evidence>
<keyword evidence="9 13" id="KW-0418">Kinase</keyword>
<evidence type="ECO:0000256" key="2">
    <source>
        <dbReference type="ARBA" id="ARBA00004870"/>
    </source>
</evidence>
<organism evidence="15 16">
    <name type="scientific">Rheinheimera baltica</name>
    <dbReference type="NCBI Taxonomy" id="67576"/>
    <lineage>
        <taxon>Bacteria</taxon>
        <taxon>Pseudomonadati</taxon>
        <taxon>Pseudomonadota</taxon>
        <taxon>Gammaproteobacteria</taxon>
        <taxon>Chromatiales</taxon>
        <taxon>Chromatiaceae</taxon>
        <taxon>Rheinheimera</taxon>
    </lineage>
</organism>
<dbReference type="EC" id="2.7.1.130" evidence="3 13"/>
<comment type="catalytic activity">
    <reaction evidence="13">
        <text>a lipid A disaccharide + ATP = a lipid IVA + ADP + H(+)</text>
        <dbReference type="Rhea" id="RHEA:67840"/>
        <dbReference type="ChEBI" id="CHEBI:15378"/>
        <dbReference type="ChEBI" id="CHEBI:30616"/>
        <dbReference type="ChEBI" id="CHEBI:176343"/>
        <dbReference type="ChEBI" id="CHEBI:176425"/>
        <dbReference type="ChEBI" id="CHEBI:456216"/>
        <dbReference type="EC" id="2.7.1.130"/>
    </reaction>
</comment>
<dbReference type="Pfam" id="PF02606">
    <property type="entry name" value="LpxK"/>
    <property type="match status" value="1"/>
</dbReference>
<gene>
    <name evidence="13 15" type="primary">lpxK</name>
    <name evidence="15" type="ORF">ORJ04_09315</name>
</gene>
<dbReference type="NCBIfam" id="TIGR00682">
    <property type="entry name" value="lpxK"/>
    <property type="match status" value="1"/>
</dbReference>